<proteinExistence type="predicted"/>
<feature type="domain" description="Methyltransferase FkbM" evidence="1">
    <location>
        <begin position="59"/>
        <end position="207"/>
    </location>
</feature>
<evidence type="ECO:0000313" key="2">
    <source>
        <dbReference type="EMBL" id="OXA92204.1"/>
    </source>
</evidence>
<dbReference type="EMBL" id="MUGW01000020">
    <property type="protein sequence ID" value="OXA92204.1"/>
    <property type="molecule type" value="Genomic_DNA"/>
</dbReference>
<evidence type="ECO:0000259" key="1">
    <source>
        <dbReference type="Pfam" id="PF05050"/>
    </source>
</evidence>
<dbReference type="RefSeq" id="WP_089049803.1">
    <property type="nucleotide sequence ID" value="NZ_FXTV01000008.1"/>
</dbReference>
<dbReference type="AlphaFoldDB" id="A0A226HDN7"/>
<dbReference type="InterPro" id="IPR029063">
    <property type="entry name" value="SAM-dependent_MTases_sf"/>
</dbReference>
<organism evidence="2 3">
    <name type="scientific">Flavobacterium hercynium</name>
    <dbReference type="NCBI Taxonomy" id="387094"/>
    <lineage>
        <taxon>Bacteria</taxon>
        <taxon>Pseudomonadati</taxon>
        <taxon>Bacteroidota</taxon>
        <taxon>Flavobacteriia</taxon>
        <taxon>Flavobacteriales</taxon>
        <taxon>Flavobacteriaceae</taxon>
        <taxon>Flavobacterium</taxon>
    </lineage>
</organism>
<dbReference type="Pfam" id="PF05050">
    <property type="entry name" value="Methyltransf_21"/>
    <property type="match status" value="1"/>
</dbReference>
<name>A0A226HDN7_9FLAO</name>
<keyword evidence="3" id="KW-1185">Reference proteome</keyword>
<comment type="caution">
    <text evidence="2">The sequence shown here is derived from an EMBL/GenBank/DDBJ whole genome shotgun (WGS) entry which is preliminary data.</text>
</comment>
<dbReference type="OrthoDB" id="9812600at2"/>
<protein>
    <recommendedName>
        <fullName evidence="1">Methyltransferase FkbM domain-containing protein</fullName>
    </recommendedName>
</protein>
<sequence length="227" mass="26651">MISRLKKAFKILINYKEKKKVINPNDLLQHNRVQPWFAVKGDQTLRLDYELNADSIVFDVGGYKGEFAAEILCKYNSNIYVFEPIKDFFEIIENKFLKNKKIQPFNFGLAGKDESLQISLSDNSSSIFLEGETKETIELKSIVDFLKANNITEVDLIKINIEGGEYELLESLIVHDCIGFFKNIQVQFHDFLFENAKERMNEIQNNLSKTHKLTYQFEFVWENWERL</sequence>
<dbReference type="SUPFAM" id="SSF53335">
    <property type="entry name" value="S-adenosyl-L-methionine-dependent methyltransferases"/>
    <property type="match status" value="1"/>
</dbReference>
<dbReference type="Proteomes" id="UP000198345">
    <property type="component" value="Unassembled WGS sequence"/>
</dbReference>
<gene>
    <name evidence="2" type="ORF">B0A66_10600</name>
</gene>
<accession>A0A226HDN7</accession>
<dbReference type="InterPro" id="IPR006342">
    <property type="entry name" value="FkbM_mtfrase"/>
</dbReference>
<dbReference type="Gene3D" id="3.40.50.150">
    <property type="entry name" value="Vaccinia Virus protein VP39"/>
    <property type="match status" value="1"/>
</dbReference>
<reference evidence="2 3" key="1">
    <citation type="submission" date="2016-11" db="EMBL/GenBank/DDBJ databases">
        <title>Whole genomes of Flavobacteriaceae.</title>
        <authorList>
            <person name="Stine C."/>
            <person name="Li C."/>
            <person name="Tadesse D."/>
        </authorList>
    </citation>
    <scope>NUCLEOTIDE SEQUENCE [LARGE SCALE GENOMIC DNA]</scope>
    <source>
        <strain evidence="2 3">DSM 18292</strain>
    </source>
</reference>
<dbReference type="NCBIfam" id="TIGR01444">
    <property type="entry name" value="fkbM_fam"/>
    <property type="match status" value="1"/>
</dbReference>
<evidence type="ECO:0000313" key="3">
    <source>
        <dbReference type="Proteomes" id="UP000198345"/>
    </source>
</evidence>